<reference evidence="2 3" key="1">
    <citation type="submission" date="2018-06" db="EMBL/GenBank/DDBJ databases">
        <authorList>
            <consortium name="Pathogen Informatics"/>
            <person name="Doyle S."/>
        </authorList>
    </citation>
    <scope>NUCLEOTIDE SEQUENCE [LARGE SCALE GENOMIC DNA]</scope>
    <source>
        <strain evidence="2 3">NCTC12020</strain>
    </source>
</reference>
<keyword evidence="1" id="KW-0732">Signal</keyword>
<dbReference type="InterPro" id="IPR007487">
    <property type="entry name" value="ABC_transpt-TYRBP-like"/>
</dbReference>
<proteinExistence type="predicted"/>
<dbReference type="PANTHER" id="PTHR35271:SF1">
    <property type="entry name" value="ABC TRANSPORTER, SUBSTRATE-BINDING LIPOPROTEIN"/>
    <property type="match status" value="1"/>
</dbReference>
<organism evidence="2 3">
    <name type="scientific">Veillonella criceti</name>
    <dbReference type="NCBI Taxonomy" id="103891"/>
    <lineage>
        <taxon>Bacteria</taxon>
        <taxon>Bacillati</taxon>
        <taxon>Bacillota</taxon>
        <taxon>Negativicutes</taxon>
        <taxon>Veillonellales</taxon>
        <taxon>Veillonellaceae</taxon>
        <taxon>Veillonella</taxon>
    </lineage>
</organism>
<accession>A0A380NHD7</accession>
<dbReference type="PANTHER" id="PTHR35271">
    <property type="entry name" value="ABC TRANSPORTER, SUBSTRATE-BINDING LIPOPROTEIN-RELATED"/>
    <property type="match status" value="1"/>
</dbReference>
<protein>
    <submittedName>
        <fullName evidence="2">ABC-type uncharacterized transport system, periplasmic component</fullName>
    </submittedName>
</protein>
<dbReference type="Pfam" id="PF04392">
    <property type="entry name" value="ABC_sub_bind"/>
    <property type="match status" value="1"/>
</dbReference>
<dbReference type="SUPFAM" id="SSF53822">
    <property type="entry name" value="Periplasmic binding protein-like I"/>
    <property type="match status" value="1"/>
</dbReference>
<dbReference type="PROSITE" id="PS51257">
    <property type="entry name" value="PROKAR_LIPOPROTEIN"/>
    <property type="match status" value="1"/>
</dbReference>
<name>A0A380NHD7_9FIRM</name>
<dbReference type="EMBL" id="UHIO01000001">
    <property type="protein sequence ID" value="SUP40350.1"/>
    <property type="molecule type" value="Genomic_DNA"/>
</dbReference>
<keyword evidence="3" id="KW-1185">Reference proteome</keyword>
<evidence type="ECO:0000313" key="3">
    <source>
        <dbReference type="Proteomes" id="UP000255367"/>
    </source>
</evidence>
<evidence type="ECO:0000313" key="2">
    <source>
        <dbReference type="EMBL" id="SUP40350.1"/>
    </source>
</evidence>
<feature type="signal peptide" evidence="1">
    <location>
        <begin position="1"/>
        <end position="21"/>
    </location>
</feature>
<dbReference type="AlphaFoldDB" id="A0A380NHD7"/>
<dbReference type="Gene3D" id="3.40.50.2300">
    <property type="match status" value="2"/>
</dbReference>
<feature type="chain" id="PRO_5039209802" evidence="1">
    <location>
        <begin position="22"/>
        <end position="326"/>
    </location>
</feature>
<evidence type="ECO:0000256" key="1">
    <source>
        <dbReference type="SAM" id="SignalP"/>
    </source>
</evidence>
<dbReference type="OrthoDB" id="9776955at2"/>
<dbReference type="RefSeq" id="WP_115309538.1">
    <property type="nucleotide sequence ID" value="NZ_UHIO01000001.1"/>
</dbReference>
<sequence>MWKKRVVVAAATALMAVGLLSGCGSDNGSGADKQYKVGVIQLVEHPALDAANKGFVDGLASKGFKDNVKIDQQNAQADQSNLNSIAQRFVSDKEDLVLAIATPSAQAMANASKDIPILGTAITDYVQAKLVHSNEKPGTNVSGTTDMNPVEKQVDLITRVLPNAKKVGLIYSASEVNSQLQAARMKAHAKEKGLEVVEATVQNVNDIQQAAQNLVSQGVQAIYMPTDNVVASAMPNLVKITDEAKIPVFPGEDNIVKIGGLATYSVDYYQLGFQAGLMGAKILSGEAKVSDMPIESQQEFKLVINEDVAKRLGITLPADVVQEASK</sequence>
<dbReference type="InterPro" id="IPR028082">
    <property type="entry name" value="Peripla_BP_I"/>
</dbReference>
<dbReference type="CDD" id="cd06325">
    <property type="entry name" value="PBP1_ABC_unchar_transporter"/>
    <property type="match status" value="1"/>
</dbReference>
<dbReference type="Proteomes" id="UP000255367">
    <property type="component" value="Unassembled WGS sequence"/>
</dbReference>
<gene>
    <name evidence="2" type="ORF">NCTC12020_00275</name>
</gene>